<dbReference type="Proteomes" id="UP001597512">
    <property type="component" value="Unassembled WGS sequence"/>
</dbReference>
<comment type="caution">
    <text evidence="1">The sequence shown here is derived from an EMBL/GenBank/DDBJ whole genome shotgun (WGS) entry which is preliminary data.</text>
</comment>
<evidence type="ECO:0000313" key="1">
    <source>
        <dbReference type="EMBL" id="MFD2935462.1"/>
    </source>
</evidence>
<dbReference type="CDD" id="cd20698">
    <property type="entry name" value="CdiI_Kp-like"/>
    <property type="match status" value="1"/>
</dbReference>
<organism evidence="1 2">
    <name type="scientific">Spirosoma flavum</name>
    <dbReference type="NCBI Taxonomy" id="2048557"/>
    <lineage>
        <taxon>Bacteria</taxon>
        <taxon>Pseudomonadati</taxon>
        <taxon>Bacteroidota</taxon>
        <taxon>Cytophagia</taxon>
        <taxon>Cytophagales</taxon>
        <taxon>Cytophagaceae</taxon>
        <taxon>Spirosoma</taxon>
    </lineage>
</organism>
<evidence type="ECO:0000313" key="2">
    <source>
        <dbReference type="Proteomes" id="UP001597512"/>
    </source>
</evidence>
<sequence>MLAKDFPEDYELLSFFEVEPSLLDTDAPWLYNAITFKKEYIDELLYCTFSPSYGDLDLTLIRNQKPKITLSLHNIEAIKILKDPSGEHLKVIFNSDSPLLNFLLTLKPEVSIVWGTDY</sequence>
<dbReference type="EMBL" id="JBHUOM010000017">
    <property type="protein sequence ID" value="MFD2935462.1"/>
    <property type="molecule type" value="Genomic_DNA"/>
</dbReference>
<name>A0ABW6AJT9_9BACT</name>
<reference evidence="2" key="1">
    <citation type="journal article" date="2019" name="Int. J. Syst. Evol. Microbiol.">
        <title>The Global Catalogue of Microorganisms (GCM) 10K type strain sequencing project: providing services to taxonomists for standard genome sequencing and annotation.</title>
        <authorList>
            <consortium name="The Broad Institute Genomics Platform"/>
            <consortium name="The Broad Institute Genome Sequencing Center for Infectious Disease"/>
            <person name="Wu L."/>
            <person name="Ma J."/>
        </authorList>
    </citation>
    <scope>NUCLEOTIDE SEQUENCE [LARGE SCALE GENOMIC DNA]</scope>
    <source>
        <strain evidence="2">KCTC 52490</strain>
    </source>
</reference>
<accession>A0ABW6AJT9</accession>
<gene>
    <name evidence="1" type="ORF">ACFS25_16895</name>
</gene>
<proteinExistence type="predicted"/>
<keyword evidence="2" id="KW-1185">Reference proteome</keyword>
<dbReference type="RefSeq" id="WP_381503421.1">
    <property type="nucleotide sequence ID" value="NZ_JBHUOM010000017.1"/>
</dbReference>
<protein>
    <submittedName>
        <fullName evidence="1">Uncharacterized protein</fullName>
    </submittedName>
</protein>